<sequence length="101" mass="12141">MRQTSSYVIYSVDGIQLFMYENGIIWHPYEHIVYVLVHEDIDELPRSLVLPWWTKTAKVGLQNAAEFHWNSFMLSQYGCLMDWFRQLANFACQENERFIFI</sequence>
<gene>
    <name evidence="1" type="ORF">Ahy_A08g038039</name>
</gene>
<organism evidence="1 2">
    <name type="scientific">Arachis hypogaea</name>
    <name type="common">Peanut</name>
    <dbReference type="NCBI Taxonomy" id="3818"/>
    <lineage>
        <taxon>Eukaryota</taxon>
        <taxon>Viridiplantae</taxon>
        <taxon>Streptophyta</taxon>
        <taxon>Embryophyta</taxon>
        <taxon>Tracheophyta</taxon>
        <taxon>Spermatophyta</taxon>
        <taxon>Magnoliopsida</taxon>
        <taxon>eudicotyledons</taxon>
        <taxon>Gunneridae</taxon>
        <taxon>Pentapetalae</taxon>
        <taxon>rosids</taxon>
        <taxon>fabids</taxon>
        <taxon>Fabales</taxon>
        <taxon>Fabaceae</taxon>
        <taxon>Papilionoideae</taxon>
        <taxon>50 kb inversion clade</taxon>
        <taxon>dalbergioids sensu lato</taxon>
        <taxon>Dalbergieae</taxon>
        <taxon>Pterocarpus clade</taxon>
        <taxon>Arachis</taxon>
    </lineage>
</organism>
<accession>A0A445BSM4</accession>
<evidence type="ECO:0000313" key="1">
    <source>
        <dbReference type="EMBL" id="RYR41628.1"/>
    </source>
</evidence>
<proteinExistence type="predicted"/>
<evidence type="ECO:0000313" key="2">
    <source>
        <dbReference type="Proteomes" id="UP000289738"/>
    </source>
</evidence>
<protein>
    <submittedName>
        <fullName evidence="1">Uncharacterized protein</fullName>
    </submittedName>
</protein>
<keyword evidence="2" id="KW-1185">Reference proteome</keyword>
<dbReference type="EMBL" id="SDMP01000008">
    <property type="protein sequence ID" value="RYR41628.1"/>
    <property type="molecule type" value="Genomic_DNA"/>
</dbReference>
<name>A0A445BSM4_ARAHY</name>
<dbReference type="AlphaFoldDB" id="A0A445BSM4"/>
<dbReference type="Proteomes" id="UP000289738">
    <property type="component" value="Chromosome A08"/>
</dbReference>
<comment type="caution">
    <text evidence="1">The sequence shown here is derived from an EMBL/GenBank/DDBJ whole genome shotgun (WGS) entry which is preliminary data.</text>
</comment>
<reference evidence="1 2" key="1">
    <citation type="submission" date="2019-01" db="EMBL/GenBank/DDBJ databases">
        <title>Sequencing of cultivated peanut Arachis hypogaea provides insights into genome evolution and oil improvement.</title>
        <authorList>
            <person name="Chen X."/>
        </authorList>
    </citation>
    <scope>NUCLEOTIDE SEQUENCE [LARGE SCALE GENOMIC DNA]</scope>
    <source>
        <strain evidence="2">cv. Fuhuasheng</strain>
        <tissue evidence="1">Leaves</tissue>
    </source>
</reference>